<sequence length="101" mass="11090">MRYGSVITVQHQFCKMSGINPSTVRIIQKGYHQFESTGCLCKGKRGGTASHICGKWSGVKDTFSTKPKKMDCIFLSPLLGEFGAEIVLQSIQIAIFLSTDT</sequence>
<dbReference type="EMBL" id="BPLR01002200">
    <property type="protein sequence ID" value="GIX71187.1"/>
    <property type="molecule type" value="Genomic_DNA"/>
</dbReference>
<comment type="caution">
    <text evidence="1">The sequence shown here is derived from an EMBL/GenBank/DDBJ whole genome shotgun (WGS) entry which is preliminary data.</text>
</comment>
<organism evidence="1 2">
    <name type="scientific">Caerostris extrusa</name>
    <name type="common">Bark spider</name>
    <name type="synonym">Caerostris bankana</name>
    <dbReference type="NCBI Taxonomy" id="172846"/>
    <lineage>
        <taxon>Eukaryota</taxon>
        <taxon>Metazoa</taxon>
        <taxon>Ecdysozoa</taxon>
        <taxon>Arthropoda</taxon>
        <taxon>Chelicerata</taxon>
        <taxon>Arachnida</taxon>
        <taxon>Araneae</taxon>
        <taxon>Araneomorphae</taxon>
        <taxon>Entelegynae</taxon>
        <taxon>Araneoidea</taxon>
        <taxon>Araneidae</taxon>
        <taxon>Caerostris</taxon>
    </lineage>
</organism>
<dbReference type="Proteomes" id="UP001054945">
    <property type="component" value="Unassembled WGS sequence"/>
</dbReference>
<protein>
    <submittedName>
        <fullName evidence="1">Uncharacterized protein</fullName>
    </submittedName>
</protein>
<evidence type="ECO:0000313" key="2">
    <source>
        <dbReference type="Proteomes" id="UP001054945"/>
    </source>
</evidence>
<accession>A0AAV4MHR7</accession>
<reference evidence="1 2" key="1">
    <citation type="submission" date="2021-06" db="EMBL/GenBank/DDBJ databases">
        <title>Caerostris extrusa draft genome.</title>
        <authorList>
            <person name="Kono N."/>
            <person name="Arakawa K."/>
        </authorList>
    </citation>
    <scope>NUCLEOTIDE SEQUENCE [LARGE SCALE GENOMIC DNA]</scope>
</reference>
<name>A0AAV4MHR7_CAEEX</name>
<evidence type="ECO:0000313" key="1">
    <source>
        <dbReference type="EMBL" id="GIX71187.1"/>
    </source>
</evidence>
<gene>
    <name evidence="1" type="ORF">CEXT_693821</name>
</gene>
<dbReference type="AlphaFoldDB" id="A0AAV4MHR7"/>
<proteinExistence type="predicted"/>
<keyword evidence="2" id="KW-1185">Reference proteome</keyword>